<dbReference type="Proteomes" id="UP000198959">
    <property type="component" value="Unassembled WGS sequence"/>
</dbReference>
<accession>A0A1C6SHH6</accession>
<keyword evidence="2" id="KW-0312">Gluconeogenesis</keyword>
<name>A0A1C6SHH6_9ACTN</name>
<keyword evidence="4" id="KW-1185">Reference proteome</keyword>
<dbReference type="Gene3D" id="3.20.20.70">
    <property type="entry name" value="Aldolase class I"/>
    <property type="match status" value="1"/>
</dbReference>
<proteinExistence type="inferred from homology"/>
<dbReference type="EMBL" id="FMHW01000002">
    <property type="protein sequence ID" value="SCL28946.1"/>
    <property type="molecule type" value="Genomic_DNA"/>
</dbReference>
<organism evidence="3 4">
    <name type="scientific">Micromonospora pallida</name>
    <dbReference type="NCBI Taxonomy" id="145854"/>
    <lineage>
        <taxon>Bacteria</taxon>
        <taxon>Bacillati</taxon>
        <taxon>Actinomycetota</taxon>
        <taxon>Actinomycetes</taxon>
        <taxon>Micromonosporales</taxon>
        <taxon>Micromonosporaceae</taxon>
        <taxon>Micromonospora</taxon>
    </lineage>
</organism>
<dbReference type="SUPFAM" id="SSF51351">
    <property type="entry name" value="Triosephosphate isomerase (TIM)"/>
    <property type="match status" value="1"/>
</dbReference>
<evidence type="ECO:0000256" key="1">
    <source>
        <dbReference type="ARBA" id="ARBA00023235"/>
    </source>
</evidence>
<dbReference type="STRING" id="145854.GA0074692_2635"/>
<dbReference type="InterPro" id="IPR013785">
    <property type="entry name" value="Aldolase_TIM"/>
</dbReference>
<dbReference type="PANTHER" id="PTHR21139:SF2">
    <property type="entry name" value="TRIOSEPHOSPHATE ISOMERASE"/>
    <property type="match status" value="1"/>
</dbReference>
<reference evidence="4" key="1">
    <citation type="submission" date="2016-06" db="EMBL/GenBank/DDBJ databases">
        <authorList>
            <person name="Varghese N."/>
            <person name="Submissions Spin"/>
        </authorList>
    </citation>
    <scope>NUCLEOTIDE SEQUENCE [LARGE SCALE GENOMIC DNA]</scope>
    <source>
        <strain evidence="4">DSM 43817</strain>
    </source>
</reference>
<comment type="pathway">
    <text evidence="2">Carbohydrate biosynthesis; gluconeogenesis.</text>
</comment>
<gene>
    <name evidence="3" type="ORF">GA0074692_2635</name>
</gene>
<dbReference type="GO" id="GO:0004807">
    <property type="term" value="F:triose-phosphate isomerase activity"/>
    <property type="evidence" value="ECO:0007669"/>
    <property type="project" value="UniProtKB-EC"/>
</dbReference>
<dbReference type="GO" id="GO:0046166">
    <property type="term" value="P:glyceraldehyde-3-phosphate biosynthetic process"/>
    <property type="evidence" value="ECO:0007669"/>
    <property type="project" value="TreeGrafter"/>
</dbReference>
<dbReference type="GO" id="GO:0006096">
    <property type="term" value="P:glycolytic process"/>
    <property type="evidence" value="ECO:0007669"/>
    <property type="project" value="UniProtKB-UniPathway"/>
</dbReference>
<protein>
    <recommendedName>
        <fullName evidence="2">Triosephosphate isomerase</fullName>
        <ecNumber evidence="2">5.3.1.1</ecNumber>
    </recommendedName>
</protein>
<sequence>MPVGDATAHLAPGVCVGVSLKMYFGYQQTLDWCRRVADLARHHQAVRSGAVELFVLPSFPALAPVLADLAGTGVGTGAQNLSSAASGAFTGEVSGAFLAEMGCRYVEVGHAERRRLFGETDEVVAAKTRAALDAGLCPVICVGESTRTSPEQAAAACVEQLDRLLSLARSADNAGPGRSPRIIVAYEPVWAIGAAQPAPTDHIRSVCTVLQKHLHTLPEYAGSRVIYGGSAGPGLLTHLGGAVSGLFLGRFAHDPAALKSILDEAARHPDRATDPAG</sequence>
<keyword evidence="2" id="KW-0963">Cytoplasm</keyword>
<comment type="similarity">
    <text evidence="2">Belongs to the triosephosphate isomerase family.</text>
</comment>
<dbReference type="InterPro" id="IPR035990">
    <property type="entry name" value="TIM_sf"/>
</dbReference>
<comment type="catalytic activity">
    <reaction evidence="2">
        <text>D-glyceraldehyde 3-phosphate = dihydroxyacetone phosphate</text>
        <dbReference type="Rhea" id="RHEA:18585"/>
        <dbReference type="ChEBI" id="CHEBI:57642"/>
        <dbReference type="ChEBI" id="CHEBI:59776"/>
        <dbReference type="EC" id="5.3.1.1"/>
    </reaction>
</comment>
<dbReference type="EC" id="5.3.1.1" evidence="2"/>
<dbReference type="PANTHER" id="PTHR21139">
    <property type="entry name" value="TRIOSEPHOSPHATE ISOMERASE"/>
    <property type="match status" value="1"/>
</dbReference>
<dbReference type="InterPro" id="IPR000652">
    <property type="entry name" value="Triosephosphate_isomerase"/>
</dbReference>
<dbReference type="CDD" id="cd00311">
    <property type="entry name" value="TIM"/>
    <property type="match status" value="1"/>
</dbReference>
<evidence type="ECO:0000313" key="3">
    <source>
        <dbReference type="EMBL" id="SCL28946.1"/>
    </source>
</evidence>
<dbReference type="GO" id="GO:0019563">
    <property type="term" value="P:glycerol catabolic process"/>
    <property type="evidence" value="ECO:0007669"/>
    <property type="project" value="TreeGrafter"/>
</dbReference>
<dbReference type="PROSITE" id="PS51440">
    <property type="entry name" value="TIM_2"/>
    <property type="match status" value="1"/>
</dbReference>
<dbReference type="GO" id="GO:0005829">
    <property type="term" value="C:cytosol"/>
    <property type="evidence" value="ECO:0007669"/>
    <property type="project" value="TreeGrafter"/>
</dbReference>
<dbReference type="UniPathway" id="UPA00138"/>
<dbReference type="AlphaFoldDB" id="A0A1C6SHH6"/>
<evidence type="ECO:0000256" key="2">
    <source>
        <dbReference type="RuleBase" id="RU363013"/>
    </source>
</evidence>
<dbReference type="Pfam" id="PF00121">
    <property type="entry name" value="TIM"/>
    <property type="match status" value="1"/>
</dbReference>
<comment type="subcellular location">
    <subcellularLocation>
        <location evidence="2">Cytoplasm</location>
    </subcellularLocation>
</comment>
<keyword evidence="2" id="KW-0324">Glycolysis</keyword>
<dbReference type="GO" id="GO:0006094">
    <property type="term" value="P:gluconeogenesis"/>
    <property type="evidence" value="ECO:0007669"/>
    <property type="project" value="UniProtKB-UniPathway"/>
</dbReference>
<comment type="pathway">
    <text evidence="2">Carbohydrate degradation; glycolysis; D-glyceraldehyde 3-phosphate from glycerone phosphate: step 1/1.</text>
</comment>
<keyword evidence="1 2" id="KW-0413">Isomerase</keyword>
<dbReference type="UniPathway" id="UPA00109">
    <property type="reaction ID" value="UER00189"/>
</dbReference>
<dbReference type="RefSeq" id="WP_218106646.1">
    <property type="nucleotide sequence ID" value="NZ_FMHW01000002.1"/>
</dbReference>
<comment type="subunit">
    <text evidence="2">Homodimer.</text>
</comment>
<evidence type="ECO:0000313" key="4">
    <source>
        <dbReference type="Proteomes" id="UP000198959"/>
    </source>
</evidence>